<evidence type="ECO:0000313" key="2">
    <source>
        <dbReference type="EMBL" id="MFG6468241.1"/>
    </source>
</evidence>
<protein>
    <recommendedName>
        <fullName evidence="4">Lipoprotein</fullName>
    </recommendedName>
</protein>
<gene>
    <name evidence="2" type="ORF">ACG01O_16560</name>
</gene>
<organism evidence="2 3">
    <name type="scientific">Pelomonas baiyunensis</name>
    <dbReference type="NCBI Taxonomy" id="3299026"/>
    <lineage>
        <taxon>Bacteria</taxon>
        <taxon>Pseudomonadati</taxon>
        <taxon>Pseudomonadota</taxon>
        <taxon>Betaproteobacteria</taxon>
        <taxon>Burkholderiales</taxon>
        <taxon>Sphaerotilaceae</taxon>
        <taxon>Roseateles</taxon>
    </lineage>
</organism>
<feature type="chain" id="PRO_5047110034" description="Lipoprotein" evidence="1">
    <location>
        <begin position="30"/>
        <end position="68"/>
    </location>
</feature>
<accession>A0ABW7H1Z3</accession>
<evidence type="ECO:0008006" key="4">
    <source>
        <dbReference type="Google" id="ProtNLM"/>
    </source>
</evidence>
<reference evidence="2 3" key="1">
    <citation type="submission" date="2024-08" db="EMBL/GenBank/DDBJ databases">
        <authorList>
            <person name="Lu H."/>
        </authorList>
    </citation>
    <scope>NUCLEOTIDE SEQUENCE [LARGE SCALE GENOMIC DNA]</scope>
    <source>
        <strain evidence="2 3">BYS87W</strain>
    </source>
</reference>
<sequence length="68" mass="6830">MTRFTALPTALAALAALAAAALLSACVFAPPVHTTTDSASISRMSEQATATCGAGNVKEVNAKSFTCK</sequence>
<dbReference type="Proteomes" id="UP001606303">
    <property type="component" value="Unassembled WGS sequence"/>
</dbReference>
<keyword evidence="1" id="KW-0732">Signal</keyword>
<evidence type="ECO:0000256" key="1">
    <source>
        <dbReference type="SAM" id="SignalP"/>
    </source>
</evidence>
<name>A0ABW7H1Z3_9BURK</name>
<dbReference type="EMBL" id="JBIGIB010000004">
    <property type="protein sequence ID" value="MFG6468241.1"/>
    <property type="molecule type" value="Genomic_DNA"/>
</dbReference>
<keyword evidence="3" id="KW-1185">Reference proteome</keyword>
<feature type="signal peptide" evidence="1">
    <location>
        <begin position="1"/>
        <end position="29"/>
    </location>
</feature>
<proteinExistence type="predicted"/>
<comment type="caution">
    <text evidence="2">The sequence shown here is derived from an EMBL/GenBank/DDBJ whole genome shotgun (WGS) entry which is preliminary data.</text>
</comment>
<dbReference type="RefSeq" id="WP_394386257.1">
    <property type="nucleotide sequence ID" value="NZ_JBIGIB010000004.1"/>
</dbReference>
<evidence type="ECO:0000313" key="3">
    <source>
        <dbReference type="Proteomes" id="UP001606303"/>
    </source>
</evidence>
<dbReference type="PROSITE" id="PS51257">
    <property type="entry name" value="PROKAR_LIPOPROTEIN"/>
    <property type="match status" value="1"/>
</dbReference>